<proteinExistence type="predicted"/>
<dbReference type="Proteomes" id="UP000886748">
    <property type="component" value="Unassembled WGS sequence"/>
</dbReference>
<dbReference type="EMBL" id="DVOD01000068">
    <property type="protein sequence ID" value="HIU93290.1"/>
    <property type="molecule type" value="Genomic_DNA"/>
</dbReference>
<evidence type="ECO:0000313" key="1">
    <source>
        <dbReference type="EMBL" id="HIU93290.1"/>
    </source>
</evidence>
<reference evidence="1" key="1">
    <citation type="submission" date="2020-10" db="EMBL/GenBank/DDBJ databases">
        <authorList>
            <person name="Gilroy R."/>
        </authorList>
    </citation>
    <scope>NUCLEOTIDE SEQUENCE</scope>
    <source>
        <strain evidence="1">CHK154-7741</strain>
    </source>
</reference>
<sequence>MMNISFKSQPDNLEKQVNQLMRENYSKIEKDIVDNCIKKVDNQYNSEFNYKIKKVEHYPSDKDLVTILSSLKDAYKQCGLNKDVDCINNQIKKLDVQA</sequence>
<accession>A0A9D1N1U0</accession>
<evidence type="ECO:0000313" key="2">
    <source>
        <dbReference type="Proteomes" id="UP000886748"/>
    </source>
</evidence>
<reference evidence="1" key="2">
    <citation type="journal article" date="2021" name="PeerJ">
        <title>Extensive microbial diversity within the chicken gut microbiome revealed by metagenomics and culture.</title>
        <authorList>
            <person name="Gilroy R."/>
            <person name="Ravi A."/>
            <person name="Getino M."/>
            <person name="Pursley I."/>
            <person name="Horton D.L."/>
            <person name="Alikhan N.F."/>
            <person name="Baker D."/>
            <person name="Gharbi K."/>
            <person name="Hall N."/>
            <person name="Watson M."/>
            <person name="Adriaenssens E.M."/>
            <person name="Foster-Nyarko E."/>
            <person name="Jarju S."/>
            <person name="Secka A."/>
            <person name="Antonio M."/>
            <person name="Oren A."/>
            <person name="Chaudhuri R.R."/>
            <person name="La Ragione R."/>
            <person name="Hildebrand F."/>
            <person name="Pallen M.J."/>
        </authorList>
    </citation>
    <scope>NUCLEOTIDE SEQUENCE</scope>
    <source>
        <strain evidence="1">CHK154-7741</strain>
    </source>
</reference>
<name>A0A9D1N1U0_9CLOT</name>
<comment type="caution">
    <text evidence="1">The sequence shown here is derived from an EMBL/GenBank/DDBJ whole genome shotgun (WGS) entry which is preliminary data.</text>
</comment>
<gene>
    <name evidence="1" type="ORF">IAD26_09190</name>
</gene>
<protein>
    <submittedName>
        <fullName evidence="1">Uncharacterized protein</fullName>
    </submittedName>
</protein>
<organism evidence="1 2">
    <name type="scientific">Candidatus Limenecus avicola</name>
    <dbReference type="NCBI Taxonomy" id="2840847"/>
    <lineage>
        <taxon>Bacteria</taxon>
        <taxon>Bacillati</taxon>
        <taxon>Bacillota</taxon>
        <taxon>Clostridia</taxon>
        <taxon>Eubacteriales</taxon>
        <taxon>Clostridiaceae</taxon>
        <taxon>Clostridiaceae incertae sedis</taxon>
        <taxon>Candidatus Limenecus</taxon>
    </lineage>
</organism>
<dbReference type="AlphaFoldDB" id="A0A9D1N1U0"/>